<dbReference type="EMBL" id="NGKA01000008">
    <property type="protein sequence ID" value="RSU12302.1"/>
    <property type="molecule type" value="Genomic_DNA"/>
</dbReference>
<evidence type="ECO:0000313" key="1">
    <source>
        <dbReference type="EMBL" id="RSU12302.1"/>
    </source>
</evidence>
<proteinExistence type="predicted"/>
<protein>
    <submittedName>
        <fullName evidence="1">Uncharacterized protein</fullName>
    </submittedName>
</protein>
<organism evidence="1 2">
    <name type="scientific">Vagococcus elongatus</name>
    <dbReference type="NCBI Taxonomy" id="180344"/>
    <lineage>
        <taxon>Bacteria</taxon>
        <taxon>Bacillati</taxon>
        <taxon>Bacillota</taxon>
        <taxon>Bacilli</taxon>
        <taxon>Lactobacillales</taxon>
        <taxon>Enterococcaceae</taxon>
        <taxon>Vagococcus</taxon>
    </lineage>
</organism>
<dbReference type="Proteomes" id="UP000287605">
    <property type="component" value="Unassembled WGS sequence"/>
</dbReference>
<name>A0A430AW61_9ENTE</name>
<comment type="caution">
    <text evidence="1">The sequence shown here is derived from an EMBL/GenBank/DDBJ whole genome shotgun (WGS) entry which is preliminary data.</text>
</comment>
<gene>
    <name evidence="1" type="ORF">CBF29_06790</name>
</gene>
<reference evidence="1 2" key="1">
    <citation type="submission" date="2017-05" db="EMBL/GenBank/DDBJ databases">
        <title>Vagococcus spp. assemblies.</title>
        <authorList>
            <person name="Gulvik C.A."/>
        </authorList>
    </citation>
    <scope>NUCLEOTIDE SEQUENCE [LARGE SCALE GENOMIC DNA]</scope>
    <source>
        <strain evidence="1 2">CCUG 51432</strain>
    </source>
</reference>
<sequence length="132" mass="15321">MLTLKEKIIESALSKGNHFEIWEKEVNKTEIGVETEVKSRTREYMLDHEFDYLDELIDLGYLKRLNKDEGTFKLGSSEDDEFLLKIAYTFTEACGYITEYENDYYEVAKQQGIIAKEFLAKKEILGGNNNGN</sequence>
<keyword evidence="2" id="KW-1185">Reference proteome</keyword>
<dbReference type="RefSeq" id="WP_126808789.1">
    <property type="nucleotide sequence ID" value="NZ_NGKA01000008.1"/>
</dbReference>
<evidence type="ECO:0000313" key="2">
    <source>
        <dbReference type="Proteomes" id="UP000287605"/>
    </source>
</evidence>
<accession>A0A430AW61</accession>
<dbReference type="AlphaFoldDB" id="A0A430AW61"/>